<accession>R8ASI2</accession>
<proteinExistence type="predicted"/>
<dbReference type="Proteomes" id="UP000014012">
    <property type="component" value="Unassembled WGS sequence"/>
</dbReference>
<reference evidence="1 2" key="1">
    <citation type="journal article" date="2013" name="Genome Announc.">
        <title>Genome Sequence of Plesiomonas shigelloides Strain 302-73 (Serotype O1).</title>
        <authorList>
            <person name="Pique N."/>
            <person name="Aquilini E."/>
            <person name="Alioto T."/>
            <person name="Minana-Galbis D."/>
            <person name="Tomas J.M."/>
        </authorList>
    </citation>
    <scope>NUCLEOTIDE SEQUENCE [LARGE SCALE GENOMIC DNA]</scope>
    <source>
        <strain evidence="1 2">302-73</strain>
    </source>
</reference>
<protein>
    <submittedName>
        <fullName evidence="1">Transposase</fullName>
    </submittedName>
</protein>
<keyword evidence="2" id="KW-1185">Reference proteome</keyword>
<comment type="caution">
    <text evidence="1">The sequence shown here is derived from an EMBL/GenBank/DDBJ whole genome shotgun (WGS) entry which is preliminary data.</text>
</comment>
<gene>
    <name evidence="1" type="ORF">PLESHI_06324</name>
</gene>
<sequence>MLPYYVSSLSSRRKLLGHYILYVVFNGYVSRIAMEDTDENMALFRGFVLNIVKQSSCGALSQRNKLKK</sequence>
<evidence type="ECO:0000313" key="2">
    <source>
        <dbReference type="Proteomes" id="UP000014012"/>
    </source>
</evidence>
<name>R8ASI2_PLESH</name>
<dbReference type="EMBL" id="AQQO01000039">
    <property type="protein sequence ID" value="EON89273.1"/>
    <property type="molecule type" value="Genomic_DNA"/>
</dbReference>
<organism evidence="1 2">
    <name type="scientific">Plesiomonas shigelloides 302-73</name>
    <dbReference type="NCBI Taxonomy" id="1315976"/>
    <lineage>
        <taxon>Bacteria</taxon>
        <taxon>Pseudomonadati</taxon>
        <taxon>Pseudomonadota</taxon>
        <taxon>Gammaproteobacteria</taxon>
        <taxon>Enterobacterales</taxon>
        <taxon>Enterobacteriaceae</taxon>
        <taxon>Plesiomonas</taxon>
    </lineage>
</organism>
<dbReference type="HOGENOM" id="CLU_2790395_0_0_6"/>
<evidence type="ECO:0000313" key="1">
    <source>
        <dbReference type="EMBL" id="EON89273.1"/>
    </source>
</evidence>
<dbReference type="AlphaFoldDB" id="R8ASI2"/>